<organism evidence="2 3">
    <name type="scientific">Paragemmobacter kunshanensis</name>
    <dbReference type="NCBI Taxonomy" id="2583234"/>
    <lineage>
        <taxon>Bacteria</taxon>
        <taxon>Pseudomonadati</taxon>
        <taxon>Pseudomonadota</taxon>
        <taxon>Alphaproteobacteria</taxon>
        <taxon>Rhodobacterales</taxon>
        <taxon>Paracoccaceae</taxon>
        <taxon>Paragemmobacter</taxon>
    </lineage>
</organism>
<evidence type="ECO:0000259" key="1">
    <source>
        <dbReference type="Pfam" id="PF08818"/>
    </source>
</evidence>
<dbReference type="Pfam" id="PF13376">
    <property type="entry name" value="OmdA"/>
    <property type="match status" value="1"/>
</dbReference>
<sequence>MITEIEDFFTKGCGRCARFDTADCSARVWGDGLLALRALCREAGLVETVKWGHPCYMHAGRNVALIGALRGDFRLNFFDAALMADPDGVMERQGANTQHPDTIRFTDAARVAALAPVIRAYLAEAKGHAEAGRRAPKAAAEVVLPEELVAALDADPGLAEAFHALTPGRQKSYVINLNGAKGAETRRRRIAGFREKILAGKGATER</sequence>
<dbReference type="InterPro" id="IPR014922">
    <property type="entry name" value="YdhG-like"/>
</dbReference>
<reference evidence="2 3" key="1">
    <citation type="submission" date="2020-02" db="EMBL/GenBank/DDBJ databases">
        <title>Rhodobacter translucens sp. nov., a novel bacterium isolated from activated sludge.</title>
        <authorList>
            <person name="Liu J."/>
        </authorList>
    </citation>
    <scope>NUCLEOTIDE SEQUENCE [LARGE SCALE GENOMIC DNA]</scope>
    <source>
        <strain evidence="2 3">HX-7-19</strain>
    </source>
</reference>
<dbReference type="InterPro" id="IPR016786">
    <property type="entry name" value="YdeI_bac"/>
</dbReference>
<evidence type="ECO:0000313" key="2">
    <source>
        <dbReference type="EMBL" id="NGQ90610.1"/>
    </source>
</evidence>
<dbReference type="Pfam" id="PF08818">
    <property type="entry name" value="DUF1801"/>
    <property type="match status" value="1"/>
</dbReference>
<dbReference type="SUPFAM" id="SSF159888">
    <property type="entry name" value="YdhG-like"/>
    <property type="match status" value="1"/>
</dbReference>
<name>A0A6M1TRU3_9RHOB</name>
<proteinExistence type="predicted"/>
<dbReference type="Proteomes" id="UP000474758">
    <property type="component" value="Unassembled WGS sequence"/>
</dbReference>
<accession>A0A6M1TRU3</accession>
<keyword evidence="3" id="KW-1185">Reference proteome</keyword>
<comment type="caution">
    <text evidence="2">The sequence shown here is derived from an EMBL/GenBank/DDBJ whole genome shotgun (WGS) entry which is preliminary data.</text>
</comment>
<gene>
    <name evidence="2" type="ORF">G5V65_06845</name>
</gene>
<dbReference type="PIRSF" id="PIRSF021308">
    <property type="entry name" value="UCP021308"/>
    <property type="match status" value="1"/>
</dbReference>
<feature type="domain" description="YdhG-like" evidence="1">
    <location>
        <begin position="29"/>
        <end position="125"/>
    </location>
</feature>
<protein>
    <recommendedName>
        <fullName evidence="1">YdhG-like domain-containing protein</fullName>
    </recommendedName>
</protein>
<dbReference type="AlphaFoldDB" id="A0A6M1TRU3"/>
<evidence type="ECO:0000313" key="3">
    <source>
        <dbReference type="Proteomes" id="UP000474758"/>
    </source>
</evidence>
<dbReference type="RefSeq" id="WP_165048282.1">
    <property type="nucleotide sequence ID" value="NZ_JAALFE010000005.1"/>
</dbReference>
<dbReference type="EMBL" id="JAALFE010000005">
    <property type="protein sequence ID" value="NGQ90610.1"/>
    <property type="molecule type" value="Genomic_DNA"/>
</dbReference>